<evidence type="ECO:0000256" key="5">
    <source>
        <dbReference type="ARBA" id="ARBA00022692"/>
    </source>
</evidence>
<evidence type="ECO:0000313" key="13">
    <source>
        <dbReference type="EMBL" id="KIK31007.1"/>
    </source>
</evidence>
<evidence type="ECO:0000256" key="7">
    <source>
        <dbReference type="ARBA" id="ARBA00022927"/>
    </source>
</evidence>
<evidence type="ECO:0000256" key="4">
    <source>
        <dbReference type="ARBA" id="ARBA00022448"/>
    </source>
</evidence>
<comment type="similarity">
    <text evidence="2">Belongs to the TIM54 family.</text>
</comment>
<keyword evidence="14" id="KW-1185">Reference proteome</keyword>
<evidence type="ECO:0000313" key="14">
    <source>
        <dbReference type="Proteomes" id="UP000054018"/>
    </source>
</evidence>
<feature type="transmembrane region" description="Helical" evidence="12">
    <location>
        <begin position="34"/>
        <end position="51"/>
    </location>
</feature>
<dbReference type="AlphaFoldDB" id="A0A0D0A9Q0"/>
<reference evidence="13 14" key="1">
    <citation type="submission" date="2014-04" db="EMBL/GenBank/DDBJ databases">
        <authorList>
            <consortium name="DOE Joint Genome Institute"/>
            <person name="Kuo A."/>
            <person name="Kohler A."/>
            <person name="Costa M.D."/>
            <person name="Nagy L.G."/>
            <person name="Floudas D."/>
            <person name="Copeland A."/>
            <person name="Barry K.W."/>
            <person name="Cichocki N."/>
            <person name="Veneault-Fourrey C."/>
            <person name="LaButti K."/>
            <person name="Lindquist E.A."/>
            <person name="Lipzen A."/>
            <person name="Lundell T."/>
            <person name="Morin E."/>
            <person name="Murat C."/>
            <person name="Sun H."/>
            <person name="Tunlid A."/>
            <person name="Henrissat B."/>
            <person name="Grigoriev I.V."/>
            <person name="Hibbett D.S."/>
            <person name="Martin F."/>
            <person name="Nordberg H.P."/>
            <person name="Cantor M.N."/>
            <person name="Hua S.X."/>
        </authorList>
    </citation>
    <scope>NUCLEOTIDE SEQUENCE [LARGE SCALE GENOMIC DNA]</scope>
    <source>
        <strain evidence="13 14">441</strain>
    </source>
</reference>
<dbReference type="GO" id="GO:0005743">
    <property type="term" value="C:mitochondrial inner membrane"/>
    <property type="evidence" value="ECO:0007669"/>
    <property type="project" value="UniProtKB-SubCell"/>
</dbReference>
<keyword evidence="9" id="KW-0811">Translocation</keyword>
<evidence type="ECO:0000256" key="2">
    <source>
        <dbReference type="ARBA" id="ARBA00006355"/>
    </source>
</evidence>
<keyword evidence="7" id="KW-0653">Protein transport</keyword>
<evidence type="ECO:0000256" key="6">
    <source>
        <dbReference type="ARBA" id="ARBA00022792"/>
    </source>
</evidence>
<protein>
    <recommendedName>
        <fullName evidence="3">Mitochondrial import inner membrane translocase subunit TIM54</fullName>
    </recommendedName>
</protein>
<dbReference type="InterPro" id="IPR021056">
    <property type="entry name" value="Mt_import_IM_translocase_Tim54"/>
</dbReference>
<evidence type="ECO:0000256" key="8">
    <source>
        <dbReference type="ARBA" id="ARBA00022989"/>
    </source>
</evidence>
<evidence type="ECO:0000256" key="3">
    <source>
        <dbReference type="ARBA" id="ARBA00020796"/>
    </source>
</evidence>
<keyword evidence="10" id="KW-0496">Mitochondrion</keyword>
<dbReference type="GO" id="GO:0015031">
    <property type="term" value="P:protein transport"/>
    <property type="evidence" value="ECO:0007669"/>
    <property type="project" value="UniProtKB-KW"/>
</dbReference>
<evidence type="ECO:0000256" key="9">
    <source>
        <dbReference type="ARBA" id="ARBA00023010"/>
    </source>
</evidence>
<dbReference type="HOGENOM" id="CLU_2729249_0_0_1"/>
<dbReference type="STRING" id="765257.A0A0D0A9Q0"/>
<proteinExistence type="inferred from homology"/>
<name>A0A0D0A9Q0_9AGAM</name>
<keyword evidence="5 12" id="KW-0812">Transmembrane</keyword>
<evidence type="ECO:0000256" key="1">
    <source>
        <dbReference type="ARBA" id="ARBA00004434"/>
    </source>
</evidence>
<keyword evidence="8 12" id="KW-1133">Transmembrane helix</keyword>
<keyword evidence="6" id="KW-0999">Mitochondrion inner membrane</keyword>
<evidence type="ECO:0000256" key="11">
    <source>
        <dbReference type="ARBA" id="ARBA00023136"/>
    </source>
</evidence>
<comment type="subcellular location">
    <subcellularLocation>
        <location evidence="1">Mitochondrion inner membrane</location>
        <topology evidence="1">Single-pass membrane protein</topology>
    </subcellularLocation>
</comment>
<keyword evidence="11 12" id="KW-0472">Membrane</keyword>
<evidence type="ECO:0000256" key="12">
    <source>
        <dbReference type="SAM" id="Phobius"/>
    </source>
</evidence>
<feature type="non-terminal residue" evidence="13">
    <location>
        <position position="72"/>
    </location>
</feature>
<gene>
    <name evidence="13" type="ORF">PISMIDRAFT_128364</name>
</gene>
<dbReference type="Proteomes" id="UP000054018">
    <property type="component" value="Unassembled WGS sequence"/>
</dbReference>
<dbReference type="Pfam" id="PF11711">
    <property type="entry name" value="Tim54"/>
    <property type="match status" value="1"/>
</dbReference>
<keyword evidence="4" id="KW-0813">Transport</keyword>
<dbReference type="EMBL" id="KN833685">
    <property type="protein sequence ID" value="KIK31007.1"/>
    <property type="molecule type" value="Genomic_DNA"/>
</dbReference>
<dbReference type="OrthoDB" id="5598305at2759"/>
<sequence length="72" mass="8417">MDKPATKSGIRAALEYTGIPQSWLSARPRLPSRNWLIFITLTSSVLSYYTYDRHQARKIRASYIDRVKHFSE</sequence>
<accession>A0A0D0A9Q0</accession>
<organism evidence="13 14">
    <name type="scientific">Pisolithus microcarpus 441</name>
    <dbReference type="NCBI Taxonomy" id="765257"/>
    <lineage>
        <taxon>Eukaryota</taxon>
        <taxon>Fungi</taxon>
        <taxon>Dikarya</taxon>
        <taxon>Basidiomycota</taxon>
        <taxon>Agaricomycotina</taxon>
        <taxon>Agaricomycetes</taxon>
        <taxon>Agaricomycetidae</taxon>
        <taxon>Boletales</taxon>
        <taxon>Sclerodermatineae</taxon>
        <taxon>Pisolithaceae</taxon>
        <taxon>Pisolithus</taxon>
    </lineage>
</organism>
<reference evidence="14" key="2">
    <citation type="submission" date="2015-01" db="EMBL/GenBank/DDBJ databases">
        <title>Evolutionary Origins and Diversification of the Mycorrhizal Mutualists.</title>
        <authorList>
            <consortium name="DOE Joint Genome Institute"/>
            <consortium name="Mycorrhizal Genomics Consortium"/>
            <person name="Kohler A."/>
            <person name="Kuo A."/>
            <person name="Nagy L.G."/>
            <person name="Floudas D."/>
            <person name="Copeland A."/>
            <person name="Barry K.W."/>
            <person name="Cichocki N."/>
            <person name="Veneault-Fourrey C."/>
            <person name="LaButti K."/>
            <person name="Lindquist E.A."/>
            <person name="Lipzen A."/>
            <person name="Lundell T."/>
            <person name="Morin E."/>
            <person name="Murat C."/>
            <person name="Riley R."/>
            <person name="Ohm R."/>
            <person name="Sun H."/>
            <person name="Tunlid A."/>
            <person name="Henrissat B."/>
            <person name="Grigoriev I.V."/>
            <person name="Hibbett D.S."/>
            <person name="Martin F."/>
        </authorList>
    </citation>
    <scope>NUCLEOTIDE SEQUENCE [LARGE SCALE GENOMIC DNA]</scope>
    <source>
        <strain evidence="14">441</strain>
    </source>
</reference>
<evidence type="ECO:0000256" key="10">
    <source>
        <dbReference type="ARBA" id="ARBA00023128"/>
    </source>
</evidence>